<evidence type="ECO:0000256" key="5">
    <source>
        <dbReference type="ARBA" id="ARBA00022679"/>
    </source>
</evidence>
<dbReference type="InterPro" id="IPR005467">
    <property type="entry name" value="His_kinase_dom"/>
</dbReference>
<dbReference type="Pfam" id="PF00512">
    <property type="entry name" value="HisKA"/>
    <property type="match status" value="1"/>
</dbReference>
<sequence>MTKQKQRRSSPSEKYILLGLILGGIVLFVLTLGLSFRHQKKAIEREVSSTLNLAKTTCQKYLDYEMGITTKDLQDMINKINVLKYYIKEEEKAELLEQAENQYLSGVILLDENLQVAENVKLDKAENETFLKLILEDSQVKEVLQFPEKVFADSVEVDGKSYEYAIASRVDESGIIICYYDTTKFQDDKYEISLSNLLDNLVQNKNEVLVVTDGENVISSSAGKLEGLSISECPISSVLKNDQTPEDENLIELKSEGKTWFGKHDMYRNYYLYVFFRAQKIYPRMLLTLGIAAGVYLIFALVVLLFVQSQKREKMDRMEKEFHLVQAISSIYDVNLILYPKENTWEPVVETSQLKEIITGIKEADKMLTEFAQKLMLESARETFLEFTDLTTLSERMKERNFLGYTIEAITGKWYQMLLVSKKRDDENGQTSVLLLIRNVSEQKKKEMDYQEQLRISAEKAATADASKTDFLRRMSHDIRTPINGICGMTEIGLECVKEPSRVKDCFEKIYTASDFLLELVNNILDMSKMEAGEMESKNESFNLKEILDNAVTIVFVQAKNAGVEFRYEPVENEHCYLLGSPLNIQRVFQNLMSNAVKYNHPGGLVQVSCREMESDGECARILFICRDTGIGMSKEFQKHAFEIFAQEHKTARTTYNGSGVGLSIVKKTVDLLGGKVDFVSEEGKGTVFIVELTLKIDKTYEAEKEEVQKREEEISISGMHILVTEDNELNLEIETYMLEEQGVLVTPAKDGTEAVELFAKSEIGEFDLILMDIMMPRMNGYEAAEAIRKMERKDAREIPIFAVSANAFSDDIAASKKSGMNEHLSKPIDFDEMMKRIGEYRKKVERK</sequence>
<feature type="transmembrane region" description="Helical" evidence="10">
    <location>
        <begin position="286"/>
        <end position="307"/>
    </location>
</feature>
<dbReference type="EC" id="2.7.13.3" evidence="2"/>
<proteinExistence type="predicted"/>
<evidence type="ECO:0000256" key="2">
    <source>
        <dbReference type="ARBA" id="ARBA00012438"/>
    </source>
</evidence>
<evidence type="ECO:0000256" key="9">
    <source>
        <dbReference type="PROSITE-ProRule" id="PRU00169"/>
    </source>
</evidence>
<feature type="modified residue" description="4-aspartylphosphate" evidence="9">
    <location>
        <position position="773"/>
    </location>
</feature>
<keyword evidence="14" id="KW-1185">Reference proteome</keyword>
<keyword evidence="6" id="KW-0418">Kinase</keyword>
<dbReference type="InterPro" id="IPR036890">
    <property type="entry name" value="HATPase_C_sf"/>
</dbReference>
<dbReference type="InterPro" id="IPR003594">
    <property type="entry name" value="HATPase_dom"/>
</dbReference>
<keyword evidence="10" id="KW-1133">Transmembrane helix</keyword>
<dbReference type="SUPFAM" id="SSF55874">
    <property type="entry name" value="ATPase domain of HSP90 chaperone/DNA topoisomerase II/histidine kinase"/>
    <property type="match status" value="1"/>
</dbReference>
<dbReference type="InterPro" id="IPR004358">
    <property type="entry name" value="Sig_transdc_His_kin-like_C"/>
</dbReference>
<dbReference type="InterPro" id="IPR036097">
    <property type="entry name" value="HisK_dim/P_sf"/>
</dbReference>
<comment type="catalytic activity">
    <reaction evidence="1">
        <text>ATP + protein L-histidine = ADP + protein N-phospho-L-histidine.</text>
        <dbReference type="EC" id="2.7.13.3"/>
    </reaction>
</comment>
<dbReference type="PROSITE" id="PS50109">
    <property type="entry name" value="HIS_KIN"/>
    <property type="match status" value="1"/>
</dbReference>
<dbReference type="CDD" id="cd00082">
    <property type="entry name" value="HisKA"/>
    <property type="match status" value="1"/>
</dbReference>
<keyword evidence="7" id="KW-0902">Two-component regulatory system</keyword>
<name>A0ABR7PCA1_9FIRM</name>
<dbReference type="Pfam" id="PF02518">
    <property type="entry name" value="HATPase_c"/>
    <property type="match status" value="1"/>
</dbReference>
<comment type="caution">
    <text evidence="13">The sequence shown here is derived from an EMBL/GenBank/DDBJ whole genome shotgun (WGS) entry which is preliminary data.</text>
</comment>
<keyword evidence="10" id="KW-0472">Membrane</keyword>
<dbReference type="PRINTS" id="PR00344">
    <property type="entry name" value="BCTRLSENSOR"/>
</dbReference>
<dbReference type="SMART" id="SM00448">
    <property type="entry name" value="REC"/>
    <property type="match status" value="1"/>
</dbReference>
<protein>
    <recommendedName>
        <fullName evidence="3">Stage 0 sporulation protein A homolog</fullName>
        <ecNumber evidence="2">2.7.13.3</ecNumber>
    </recommendedName>
</protein>
<feature type="domain" description="Histidine kinase" evidence="11">
    <location>
        <begin position="474"/>
        <end position="697"/>
    </location>
</feature>
<dbReference type="EMBL" id="JACRTP010000003">
    <property type="protein sequence ID" value="MBC8628892.1"/>
    <property type="molecule type" value="Genomic_DNA"/>
</dbReference>
<dbReference type="PANTHER" id="PTHR43047">
    <property type="entry name" value="TWO-COMPONENT HISTIDINE PROTEIN KINASE"/>
    <property type="match status" value="1"/>
</dbReference>
<evidence type="ECO:0000259" key="12">
    <source>
        <dbReference type="PROSITE" id="PS50110"/>
    </source>
</evidence>
<reference evidence="13 14" key="1">
    <citation type="submission" date="2020-08" db="EMBL/GenBank/DDBJ databases">
        <title>Genome public.</title>
        <authorList>
            <person name="Liu C."/>
            <person name="Sun Q."/>
        </authorList>
    </citation>
    <scope>NUCLEOTIDE SEQUENCE [LARGE SCALE GENOMIC DNA]</scope>
    <source>
        <strain evidence="13 14">3_YM_SP_D4_24.mj</strain>
    </source>
</reference>
<dbReference type="PROSITE" id="PS50110">
    <property type="entry name" value="RESPONSE_REGULATORY"/>
    <property type="match status" value="1"/>
</dbReference>
<feature type="domain" description="Response regulatory" evidence="12">
    <location>
        <begin position="721"/>
        <end position="842"/>
    </location>
</feature>
<dbReference type="Gene3D" id="3.40.50.2300">
    <property type="match status" value="1"/>
</dbReference>
<evidence type="ECO:0000256" key="10">
    <source>
        <dbReference type="SAM" id="Phobius"/>
    </source>
</evidence>
<dbReference type="SMART" id="SM00388">
    <property type="entry name" value="HisKA"/>
    <property type="match status" value="1"/>
</dbReference>
<feature type="transmembrane region" description="Helical" evidence="10">
    <location>
        <begin position="15"/>
        <end position="36"/>
    </location>
</feature>
<dbReference type="InterPro" id="IPR011006">
    <property type="entry name" value="CheY-like_superfamily"/>
</dbReference>
<accession>A0ABR7PCA1</accession>
<evidence type="ECO:0000256" key="1">
    <source>
        <dbReference type="ARBA" id="ARBA00000085"/>
    </source>
</evidence>
<dbReference type="SUPFAM" id="SSF47384">
    <property type="entry name" value="Homodimeric domain of signal transducing histidine kinase"/>
    <property type="match status" value="1"/>
</dbReference>
<dbReference type="Gene3D" id="3.30.565.10">
    <property type="entry name" value="Histidine kinase-like ATPase, C-terminal domain"/>
    <property type="match status" value="1"/>
</dbReference>
<dbReference type="PANTHER" id="PTHR43047:SF64">
    <property type="entry name" value="HISTIDINE KINASE CONTAINING CHEY-HOMOLOGOUS RECEIVER DOMAIN AND PAS DOMAIN-RELATED"/>
    <property type="match status" value="1"/>
</dbReference>
<dbReference type="SUPFAM" id="SSF52172">
    <property type="entry name" value="CheY-like"/>
    <property type="match status" value="1"/>
</dbReference>
<dbReference type="Pfam" id="PF00072">
    <property type="entry name" value="Response_reg"/>
    <property type="match status" value="1"/>
</dbReference>
<dbReference type="InterPro" id="IPR003661">
    <property type="entry name" value="HisK_dim/P_dom"/>
</dbReference>
<organism evidence="13 14">
    <name type="scientific">Blautia stercoris</name>
    <dbReference type="NCBI Taxonomy" id="871664"/>
    <lineage>
        <taxon>Bacteria</taxon>
        <taxon>Bacillati</taxon>
        <taxon>Bacillota</taxon>
        <taxon>Clostridia</taxon>
        <taxon>Lachnospirales</taxon>
        <taxon>Lachnospiraceae</taxon>
        <taxon>Blautia</taxon>
    </lineage>
</organism>
<dbReference type="Proteomes" id="UP000661649">
    <property type="component" value="Unassembled WGS sequence"/>
</dbReference>
<dbReference type="InterPro" id="IPR001789">
    <property type="entry name" value="Sig_transdc_resp-reg_receiver"/>
</dbReference>
<evidence type="ECO:0000256" key="7">
    <source>
        <dbReference type="ARBA" id="ARBA00023012"/>
    </source>
</evidence>
<dbReference type="RefSeq" id="WP_187558725.1">
    <property type="nucleotide sequence ID" value="NZ_JACRTP010000003.1"/>
</dbReference>
<keyword evidence="5" id="KW-0808">Transferase</keyword>
<keyword evidence="4 9" id="KW-0597">Phosphoprotein</keyword>
<comment type="function">
    <text evidence="8">May play the central regulatory role in sporulation. It may be an element of the effector pathway responsible for the activation of sporulation genes in response to nutritional stress. Spo0A may act in concert with spo0H (a sigma factor) to control the expression of some genes that are critical to the sporulation process.</text>
</comment>
<dbReference type="CDD" id="cd17546">
    <property type="entry name" value="REC_hyHK_CKI1_RcsC-like"/>
    <property type="match status" value="1"/>
</dbReference>
<evidence type="ECO:0000256" key="4">
    <source>
        <dbReference type="ARBA" id="ARBA00022553"/>
    </source>
</evidence>
<evidence type="ECO:0000256" key="6">
    <source>
        <dbReference type="ARBA" id="ARBA00022777"/>
    </source>
</evidence>
<dbReference type="SMART" id="SM00387">
    <property type="entry name" value="HATPase_c"/>
    <property type="match status" value="1"/>
</dbReference>
<evidence type="ECO:0000313" key="14">
    <source>
        <dbReference type="Proteomes" id="UP000661649"/>
    </source>
</evidence>
<dbReference type="Gene3D" id="1.10.287.130">
    <property type="match status" value="1"/>
</dbReference>
<gene>
    <name evidence="13" type="ORF">H8712_09760</name>
</gene>
<evidence type="ECO:0000256" key="8">
    <source>
        <dbReference type="ARBA" id="ARBA00024867"/>
    </source>
</evidence>
<evidence type="ECO:0000259" key="11">
    <source>
        <dbReference type="PROSITE" id="PS50109"/>
    </source>
</evidence>
<evidence type="ECO:0000256" key="3">
    <source>
        <dbReference type="ARBA" id="ARBA00018672"/>
    </source>
</evidence>
<keyword evidence="10" id="KW-0812">Transmembrane</keyword>
<evidence type="ECO:0000313" key="13">
    <source>
        <dbReference type="EMBL" id="MBC8628892.1"/>
    </source>
</evidence>